<evidence type="ECO:0000256" key="2">
    <source>
        <dbReference type="ARBA" id="ARBA00006991"/>
    </source>
</evidence>
<evidence type="ECO:0000259" key="13">
    <source>
        <dbReference type="PROSITE" id="PS50157"/>
    </source>
</evidence>
<dbReference type="EMBL" id="OW152821">
    <property type="protein sequence ID" value="CAH2076913.1"/>
    <property type="molecule type" value="Genomic_DNA"/>
</dbReference>
<evidence type="ECO:0000256" key="8">
    <source>
        <dbReference type="ARBA" id="ARBA00023125"/>
    </source>
</evidence>
<dbReference type="InterPro" id="IPR013087">
    <property type="entry name" value="Znf_C2H2_type"/>
</dbReference>
<keyword evidence="15" id="KW-1185">Reference proteome</keyword>
<keyword evidence="4" id="KW-0677">Repeat</keyword>
<dbReference type="PROSITE" id="PS00028">
    <property type="entry name" value="ZINC_FINGER_C2H2_1"/>
    <property type="match status" value="5"/>
</dbReference>
<evidence type="ECO:0000256" key="6">
    <source>
        <dbReference type="ARBA" id="ARBA00022833"/>
    </source>
</evidence>
<gene>
    <name evidence="14" type="ORF">IPOD504_LOCUS17465</name>
</gene>
<keyword evidence="8" id="KW-0238">DNA-binding</keyword>
<comment type="similarity">
    <text evidence="2">Belongs to the krueppel C2H2-type zinc-finger protein family.</text>
</comment>
<evidence type="ECO:0000256" key="4">
    <source>
        <dbReference type="ARBA" id="ARBA00022737"/>
    </source>
</evidence>
<keyword evidence="9" id="KW-0804">Transcription</keyword>
<dbReference type="PANTHER" id="PTHR24393:SF15">
    <property type="entry name" value="IP01243P-RELATED"/>
    <property type="match status" value="1"/>
</dbReference>
<feature type="region of interest" description="Disordered" evidence="12">
    <location>
        <begin position="205"/>
        <end position="244"/>
    </location>
</feature>
<keyword evidence="10" id="KW-0539">Nucleus</keyword>
<keyword evidence="5 11" id="KW-0863">Zinc-finger</keyword>
<dbReference type="Gene3D" id="3.30.160.60">
    <property type="entry name" value="Classic Zinc Finger"/>
    <property type="match status" value="5"/>
</dbReference>
<keyword evidence="6" id="KW-0862">Zinc</keyword>
<feature type="non-terminal residue" evidence="14">
    <location>
        <position position="397"/>
    </location>
</feature>
<keyword evidence="3" id="KW-0479">Metal-binding</keyword>
<dbReference type="Pfam" id="PF00096">
    <property type="entry name" value="zf-C2H2"/>
    <property type="match status" value="5"/>
</dbReference>
<evidence type="ECO:0000313" key="14">
    <source>
        <dbReference type="EMBL" id="CAH2076913.1"/>
    </source>
</evidence>
<organism evidence="14 15">
    <name type="scientific">Iphiclides podalirius</name>
    <name type="common">scarce swallowtail</name>
    <dbReference type="NCBI Taxonomy" id="110791"/>
    <lineage>
        <taxon>Eukaryota</taxon>
        <taxon>Metazoa</taxon>
        <taxon>Ecdysozoa</taxon>
        <taxon>Arthropoda</taxon>
        <taxon>Hexapoda</taxon>
        <taxon>Insecta</taxon>
        <taxon>Pterygota</taxon>
        <taxon>Neoptera</taxon>
        <taxon>Endopterygota</taxon>
        <taxon>Lepidoptera</taxon>
        <taxon>Glossata</taxon>
        <taxon>Ditrysia</taxon>
        <taxon>Papilionoidea</taxon>
        <taxon>Papilionidae</taxon>
        <taxon>Papilioninae</taxon>
        <taxon>Iphiclides</taxon>
    </lineage>
</organism>
<keyword evidence="7" id="KW-0805">Transcription regulation</keyword>
<evidence type="ECO:0000256" key="12">
    <source>
        <dbReference type="SAM" id="MobiDB-lite"/>
    </source>
</evidence>
<dbReference type="Proteomes" id="UP000837857">
    <property type="component" value="Chromosome 9"/>
</dbReference>
<dbReference type="SMART" id="SM00355">
    <property type="entry name" value="ZnF_C2H2"/>
    <property type="match status" value="5"/>
</dbReference>
<name>A0ABN8J7V1_9NEOP</name>
<proteinExistence type="inferred from homology"/>
<feature type="compositionally biased region" description="Low complexity" evidence="12">
    <location>
        <begin position="216"/>
        <end position="231"/>
    </location>
</feature>
<dbReference type="InterPro" id="IPR046341">
    <property type="entry name" value="SET_dom_sf"/>
</dbReference>
<feature type="domain" description="C2H2-type" evidence="13">
    <location>
        <begin position="306"/>
        <end position="333"/>
    </location>
</feature>
<accession>A0ABN8J7V1</accession>
<evidence type="ECO:0000256" key="10">
    <source>
        <dbReference type="ARBA" id="ARBA00023242"/>
    </source>
</evidence>
<evidence type="ECO:0000256" key="9">
    <source>
        <dbReference type="ARBA" id="ARBA00023163"/>
    </source>
</evidence>
<evidence type="ECO:0000256" key="5">
    <source>
        <dbReference type="ARBA" id="ARBA00022771"/>
    </source>
</evidence>
<evidence type="ECO:0000256" key="11">
    <source>
        <dbReference type="PROSITE-ProRule" id="PRU00042"/>
    </source>
</evidence>
<dbReference type="InterPro" id="IPR001214">
    <property type="entry name" value="SET_dom"/>
</dbReference>
<feature type="domain" description="C2H2-type" evidence="13">
    <location>
        <begin position="250"/>
        <end position="277"/>
    </location>
</feature>
<dbReference type="SUPFAM" id="SSF57667">
    <property type="entry name" value="beta-beta-alpha zinc fingers"/>
    <property type="match status" value="3"/>
</dbReference>
<feature type="domain" description="C2H2-type" evidence="13">
    <location>
        <begin position="334"/>
        <end position="361"/>
    </location>
</feature>
<feature type="domain" description="C2H2-type" evidence="13">
    <location>
        <begin position="362"/>
        <end position="389"/>
    </location>
</feature>
<dbReference type="Pfam" id="PF21549">
    <property type="entry name" value="PRDM2_PR"/>
    <property type="match status" value="1"/>
</dbReference>
<sequence>MEIGIRCAAAPSEPPRLSDGRRAYAVIMETLVLIPQELSLALRPGGARGREASVSVWTSTELQRGSLLYPFQGTIRIDKLHVYSYVPDHDIRHRFGLFDEVCTSGGIQARHCNWVRFLRVSENYGPQVNLVCTKIKGEPVYEAVKPVSPHTELIVYFLPERPEELFFVRMRNNLYRQTMDSILEDSPLDLSTSLLSRVLLPISPPSGAEDERKSVSGDSLTSSSVGSSTDLLEMTPKIQRRPAKSERALLPCEVCGKAFDRPSLLKRHMRTHTGEKPHVCMVCNKGFSTSSSLNTHRRIHSGEKPHQCQHCGKRFTASSNLYYHRMTHIKEKPHKCSLCSKSFPTPGDLKSHMYVHSGSWPYKCHICSRGFSKHTNLKNHLFLHTAKHQRNGAREAT</sequence>
<evidence type="ECO:0000313" key="15">
    <source>
        <dbReference type="Proteomes" id="UP000837857"/>
    </source>
</evidence>
<reference evidence="14" key="1">
    <citation type="submission" date="2022-03" db="EMBL/GenBank/DDBJ databases">
        <authorList>
            <person name="Martin H S."/>
        </authorList>
    </citation>
    <scope>NUCLEOTIDE SEQUENCE</scope>
</reference>
<evidence type="ECO:0000256" key="7">
    <source>
        <dbReference type="ARBA" id="ARBA00023015"/>
    </source>
</evidence>
<dbReference type="PROSITE" id="PS50157">
    <property type="entry name" value="ZINC_FINGER_C2H2_2"/>
    <property type="match status" value="5"/>
</dbReference>
<comment type="subcellular location">
    <subcellularLocation>
        <location evidence="1">Nucleus</location>
    </subcellularLocation>
</comment>
<evidence type="ECO:0000256" key="1">
    <source>
        <dbReference type="ARBA" id="ARBA00004123"/>
    </source>
</evidence>
<dbReference type="InterPro" id="IPR036236">
    <property type="entry name" value="Znf_C2H2_sf"/>
</dbReference>
<evidence type="ECO:0000256" key="3">
    <source>
        <dbReference type="ARBA" id="ARBA00022723"/>
    </source>
</evidence>
<protein>
    <recommendedName>
        <fullName evidence="13">C2H2-type domain-containing protein</fullName>
    </recommendedName>
</protein>
<feature type="domain" description="C2H2-type" evidence="13">
    <location>
        <begin position="278"/>
        <end position="305"/>
    </location>
</feature>
<dbReference type="PANTHER" id="PTHR24393">
    <property type="entry name" value="ZINC FINGER PROTEIN"/>
    <property type="match status" value="1"/>
</dbReference>
<dbReference type="Gene3D" id="2.170.270.10">
    <property type="entry name" value="SET domain"/>
    <property type="match status" value="1"/>
</dbReference>
<dbReference type="CDD" id="cd10534">
    <property type="entry name" value="PR-SET_PRDM-like"/>
    <property type="match status" value="1"/>
</dbReference>